<feature type="chain" id="PRO_5020859468" evidence="1">
    <location>
        <begin position="23"/>
        <end position="160"/>
    </location>
</feature>
<evidence type="ECO:0000259" key="2">
    <source>
        <dbReference type="Pfam" id="PF08534"/>
    </source>
</evidence>
<organism evidence="3 4">
    <name type="scientific">Litorilituus sediminis</name>
    <dbReference type="NCBI Taxonomy" id="718192"/>
    <lineage>
        <taxon>Bacteria</taxon>
        <taxon>Pseudomonadati</taxon>
        <taxon>Pseudomonadota</taxon>
        <taxon>Gammaproteobacteria</taxon>
        <taxon>Alteromonadales</taxon>
        <taxon>Colwelliaceae</taxon>
        <taxon>Litorilituus</taxon>
    </lineage>
</organism>
<gene>
    <name evidence="3" type="ORF">EMK97_09065</name>
</gene>
<keyword evidence="1" id="KW-0732">Signal</keyword>
<evidence type="ECO:0000313" key="3">
    <source>
        <dbReference type="EMBL" id="QBG35853.1"/>
    </source>
</evidence>
<dbReference type="KEGG" id="lsd:EMK97_09065"/>
<proteinExistence type="predicted"/>
<dbReference type="AlphaFoldDB" id="A0A4P6P3G0"/>
<accession>A0A4P6P3G0</accession>
<name>A0A4P6P3G0_9GAMM</name>
<evidence type="ECO:0000256" key="1">
    <source>
        <dbReference type="SAM" id="SignalP"/>
    </source>
</evidence>
<feature type="signal peptide" evidence="1">
    <location>
        <begin position="1"/>
        <end position="22"/>
    </location>
</feature>
<feature type="domain" description="Redoxin" evidence="2">
    <location>
        <begin position="33"/>
        <end position="138"/>
    </location>
</feature>
<dbReference type="Proteomes" id="UP000290244">
    <property type="component" value="Chromosome"/>
</dbReference>
<reference evidence="3 4" key="1">
    <citation type="submission" date="2018-12" db="EMBL/GenBank/DDBJ databases">
        <title>Complete genome of Litorilituus sediminis.</title>
        <authorList>
            <person name="Liu A."/>
            <person name="Rong J."/>
        </authorList>
    </citation>
    <scope>NUCLEOTIDE SEQUENCE [LARGE SCALE GENOMIC DNA]</scope>
    <source>
        <strain evidence="3 4">JCM 17549</strain>
    </source>
</reference>
<dbReference type="GO" id="GO:0016491">
    <property type="term" value="F:oxidoreductase activity"/>
    <property type="evidence" value="ECO:0007669"/>
    <property type="project" value="InterPro"/>
</dbReference>
<dbReference type="Gene3D" id="3.40.30.10">
    <property type="entry name" value="Glutaredoxin"/>
    <property type="match status" value="1"/>
</dbReference>
<dbReference type="EMBL" id="CP034759">
    <property type="protein sequence ID" value="QBG35853.1"/>
    <property type="molecule type" value="Genomic_DNA"/>
</dbReference>
<keyword evidence="4" id="KW-1185">Reference proteome</keyword>
<protein>
    <submittedName>
        <fullName evidence="3">Redoxin domain-containing protein</fullName>
    </submittedName>
</protein>
<evidence type="ECO:0000313" key="4">
    <source>
        <dbReference type="Proteomes" id="UP000290244"/>
    </source>
</evidence>
<dbReference type="SUPFAM" id="SSF52833">
    <property type="entry name" value="Thioredoxin-like"/>
    <property type="match status" value="1"/>
</dbReference>
<dbReference type="InterPro" id="IPR036249">
    <property type="entry name" value="Thioredoxin-like_sf"/>
</dbReference>
<dbReference type="OrthoDB" id="5956088at2"/>
<sequence>MIKLTKLILLVTGLLMSQHVLASSKIFSADVLTQLKQNYQGKRWLMLMWSVDCPPCMKELGAIQSLRKEQPNLNVVIVNTDANAETMLQAENILAQFDVSDLTHYYFADGQSDQSRYAIDPSWYGELPRSYFIDESGNLYGKSGLIAKELLSRWLLKKQS</sequence>
<dbReference type="InterPro" id="IPR013740">
    <property type="entry name" value="Redoxin"/>
</dbReference>
<dbReference type="Pfam" id="PF08534">
    <property type="entry name" value="Redoxin"/>
    <property type="match status" value="1"/>
</dbReference>